<dbReference type="HOGENOM" id="CLU_072020_0_1_11"/>
<reference evidence="2 3" key="1">
    <citation type="journal article" date="2009" name="Stand. Genomic Sci.">
        <title>Complete genome sequence of Jonesia denitrificans type strain (Prevot 55134).</title>
        <authorList>
            <person name="Pukall R."/>
            <person name="Gehrich-Schroter G."/>
            <person name="Lapidus A."/>
            <person name="Nolan M."/>
            <person name="Glavina Del Rio T."/>
            <person name="Lucas S."/>
            <person name="Chen F."/>
            <person name="Tice H."/>
            <person name="Pitluck S."/>
            <person name="Cheng J.F."/>
            <person name="Copeland A."/>
            <person name="Saunders E."/>
            <person name="Brettin T."/>
            <person name="Detter J.C."/>
            <person name="Bruce D."/>
            <person name="Goodwin L."/>
            <person name="Pati A."/>
            <person name="Ivanova N."/>
            <person name="Mavromatis K."/>
            <person name="Ovchinnikova G."/>
            <person name="Chen A."/>
            <person name="Palaniappan K."/>
            <person name="Land M."/>
            <person name="Hauser L."/>
            <person name="Chang Y.J."/>
            <person name="Jeffries C.D."/>
            <person name="Chain P."/>
            <person name="Goker M."/>
            <person name="Bristow J."/>
            <person name="Eisen J.A."/>
            <person name="Markowitz V."/>
            <person name="Hugenholtz P."/>
            <person name="Kyrpides N.C."/>
            <person name="Klenk H.P."/>
            <person name="Han C."/>
        </authorList>
    </citation>
    <scope>NUCLEOTIDE SEQUENCE [LARGE SCALE GENOMIC DNA]</scope>
    <source>
        <strain evidence="3">ATCC 14870 / DSM 20603 / BCRC 15368 / CIP 55.134 / JCM 11481 / NBRC 15587 / NCTC 10816 / Prevot 55134</strain>
    </source>
</reference>
<protein>
    <recommendedName>
        <fullName evidence="4">Copper transport outer membrane protein MctB</fullName>
    </recommendedName>
</protein>
<dbReference type="GO" id="GO:0016020">
    <property type="term" value="C:membrane"/>
    <property type="evidence" value="ECO:0007669"/>
    <property type="project" value="InterPro"/>
</dbReference>
<evidence type="ECO:0008006" key="4">
    <source>
        <dbReference type="Google" id="ProtNLM"/>
    </source>
</evidence>
<dbReference type="Pfam" id="PF11382">
    <property type="entry name" value="MctB"/>
    <property type="match status" value="1"/>
</dbReference>
<accession>C7R3S7</accession>
<proteinExistence type="predicted"/>
<dbReference type="RefSeq" id="WP_015771412.1">
    <property type="nucleotide sequence ID" value="NC_013174.1"/>
</dbReference>
<feature type="coiled-coil region" evidence="1">
    <location>
        <begin position="34"/>
        <end position="68"/>
    </location>
</feature>
<organism evidence="2 3">
    <name type="scientific">Jonesia denitrificans (strain ATCC 14870 / DSM 20603 / BCRC 15368 / CIP 55.134 / JCM 11481 / NBRC 15587 / NCTC 10816 / Prevot 55134)</name>
    <name type="common">Listeria denitrificans</name>
    <dbReference type="NCBI Taxonomy" id="471856"/>
    <lineage>
        <taxon>Bacteria</taxon>
        <taxon>Bacillati</taxon>
        <taxon>Actinomycetota</taxon>
        <taxon>Actinomycetes</taxon>
        <taxon>Micrococcales</taxon>
        <taxon>Jonesiaceae</taxon>
        <taxon>Jonesia</taxon>
    </lineage>
</organism>
<dbReference type="KEGG" id="jde:Jden_1128"/>
<dbReference type="Proteomes" id="UP000000628">
    <property type="component" value="Chromosome"/>
</dbReference>
<evidence type="ECO:0000256" key="1">
    <source>
        <dbReference type="SAM" id="Coils"/>
    </source>
</evidence>
<dbReference type="EMBL" id="CP001706">
    <property type="protein sequence ID" value="ACV08784.1"/>
    <property type="molecule type" value="Genomic_DNA"/>
</dbReference>
<keyword evidence="3" id="KW-1185">Reference proteome</keyword>
<evidence type="ECO:0000313" key="2">
    <source>
        <dbReference type="EMBL" id="ACV08784.1"/>
    </source>
</evidence>
<dbReference type="AlphaFoldDB" id="C7R3S7"/>
<name>C7R3S7_JONDD</name>
<dbReference type="STRING" id="471856.Jden_1128"/>
<gene>
    <name evidence="2" type="ordered locus">Jden_1128</name>
</gene>
<sequence>MIDFRYHLVSLISVFLALAVGIILGAGPLKESISNQLTGQVEQLRQEKDDLRSEADALALRNDRLNEYIDAVSRRTVHDVLSERRVAIIQVSDVSDALYEGVVEQVESSGAQVTSRVRVTDAWTAGDQADARQSYASSLVDFLPEDRRDVASDKALASALVVALTQANPADPQAVSDDAALALEVLEGADLVELVSYTSVPADAVIILDARSYDGEVPDNTEQSLLYANIAEAAAHLSEGVVVAASNVVDGDVVSVIREDSSLVKLVSTVSDTDLSFGRLNTPLALAAAIGNKVGHFGFESSANALVPAAVTLDAPVRSVANAEEDAQNADGDEGES</sequence>
<keyword evidence="1" id="KW-0175">Coiled coil</keyword>
<dbReference type="eggNOG" id="ENOG5032TBA">
    <property type="taxonomic scope" value="Bacteria"/>
</dbReference>
<dbReference type="InterPro" id="IPR021522">
    <property type="entry name" value="MctB"/>
</dbReference>
<dbReference type="OrthoDB" id="4350157at2"/>
<evidence type="ECO:0000313" key="3">
    <source>
        <dbReference type="Proteomes" id="UP000000628"/>
    </source>
</evidence>
<dbReference type="GO" id="GO:0055070">
    <property type="term" value="P:copper ion homeostasis"/>
    <property type="evidence" value="ECO:0007669"/>
    <property type="project" value="InterPro"/>
</dbReference>